<accession>A0A2G9Z7M6</accession>
<name>A0A2G9Z7M6_9BACT</name>
<sequence>MGDNRSSSLDSRMFGPIERTDIIGRVWVRGWPFNRITVFN</sequence>
<dbReference type="AlphaFoldDB" id="A0A2G9Z7M6"/>
<organism evidence="2 3">
    <name type="scientific">Candidatus Kuenenbacteria bacterium CG23_combo_of_CG06-09_8_20_14_all_39_39</name>
    <dbReference type="NCBI Taxonomy" id="1974623"/>
    <lineage>
        <taxon>Bacteria</taxon>
        <taxon>Candidatus Kueneniibacteriota</taxon>
    </lineage>
</organism>
<gene>
    <name evidence="2" type="ORF">COX28_00600</name>
</gene>
<dbReference type="SUPFAM" id="SSF51306">
    <property type="entry name" value="LexA/Signal peptidase"/>
    <property type="match status" value="1"/>
</dbReference>
<comment type="caution">
    <text evidence="2">The sequence shown here is derived from an EMBL/GenBank/DDBJ whole genome shotgun (WGS) entry which is preliminary data.</text>
</comment>
<dbReference type="GO" id="GO:0006465">
    <property type="term" value="P:signal peptide processing"/>
    <property type="evidence" value="ECO:0007669"/>
    <property type="project" value="InterPro"/>
</dbReference>
<evidence type="ECO:0000313" key="2">
    <source>
        <dbReference type="EMBL" id="PIP29149.1"/>
    </source>
</evidence>
<protein>
    <recommendedName>
        <fullName evidence="1">Peptidase S26 domain-containing protein</fullName>
    </recommendedName>
</protein>
<dbReference type="CDD" id="cd06530">
    <property type="entry name" value="S26_SPase_I"/>
    <property type="match status" value="1"/>
</dbReference>
<reference evidence="2 3" key="1">
    <citation type="submission" date="2017-09" db="EMBL/GenBank/DDBJ databases">
        <title>Depth-based differentiation of microbial function through sediment-hosted aquifers and enrichment of novel symbionts in the deep terrestrial subsurface.</title>
        <authorList>
            <person name="Probst A.J."/>
            <person name="Ladd B."/>
            <person name="Jarett J.K."/>
            <person name="Geller-Mcgrath D.E."/>
            <person name="Sieber C.M."/>
            <person name="Emerson J.B."/>
            <person name="Anantharaman K."/>
            <person name="Thomas B.C."/>
            <person name="Malmstrom R."/>
            <person name="Stieglmeier M."/>
            <person name="Klingl A."/>
            <person name="Woyke T."/>
            <person name="Ryan C.M."/>
            <person name="Banfield J.F."/>
        </authorList>
    </citation>
    <scope>NUCLEOTIDE SEQUENCE [LARGE SCALE GENOMIC DNA]</scope>
    <source>
        <strain evidence="2">CG23_combo_of_CG06-09_8_20_14_all_39_39</strain>
    </source>
</reference>
<evidence type="ECO:0000313" key="3">
    <source>
        <dbReference type="Proteomes" id="UP000231235"/>
    </source>
</evidence>
<dbReference type="GO" id="GO:0004252">
    <property type="term" value="F:serine-type endopeptidase activity"/>
    <property type="evidence" value="ECO:0007669"/>
    <property type="project" value="InterPro"/>
</dbReference>
<evidence type="ECO:0000259" key="1">
    <source>
        <dbReference type="Pfam" id="PF10502"/>
    </source>
</evidence>
<feature type="domain" description="Peptidase S26" evidence="1">
    <location>
        <begin position="1"/>
        <end position="31"/>
    </location>
</feature>
<proteinExistence type="predicted"/>
<dbReference type="EMBL" id="PCRX01000010">
    <property type="protein sequence ID" value="PIP29149.1"/>
    <property type="molecule type" value="Genomic_DNA"/>
</dbReference>
<dbReference type="Gene3D" id="2.10.109.10">
    <property type="entry name" value="Umud Fragment, subunit A"/>
    <property type="match status" value="1"/>
</dbReference>
<dbReference type="InterPro" id="IPR036286">
    <property type="entry name" value="LexA/Signal_pep-like_sf"/>
</dbReference>
<dbReference type="InterPro" id="IPR019533">
    <property type="entry name" value="Peptidase_S26"/>
</dbReference>
<dbReference type="Proteomes" id="UP000231235">
    <property type="component" value="Unassembled WGS sequence"/>
</dbReference>
<dbReference type="Pfam" id="PF10502">
    <property type="entry name" value="Peptidase_S26"/>
    <property type="match status" value="1"/>
</dbReference>